<sequence length="83" mass="9412">MHQPKETTSLPRHLHGRSRQHGTSKCPPTAPDTRSVQVPRMLQSNHVNSAPEHLSIYQTDRELALGIGRTSERSFPESKLQQF</sequence>
<reference evidence="2" key="1">
    <citation type="submission" date="2024-04" db="UniProtKB">
        <authorList>
            <consortium name="EnsemblMetazoa"/>
        </authorList>
    </citation>
    <scope>IDENTIFICATION</scope>
    <source>
        <strain evidence="2">EBRO</strain>
    </source>
</reference>
<dbReference type="Proteomes" id="UP000075880">
    <property type="component" value="Unassembled WGS sequence"/>
</dbReference>
<feature type="compositionally biased region" description="Polar residues" evidence="1">
    <location>
        <begin position="32"/>
        <end position="48"/>
    </location>
</feature>
<accession>A0AAG5DXL8</accession>
<organism evidence="2 3">
    <name type="scientific">Anopheles atroparvus</name>
    <name type="common">European mosquito</name>
    <dbReference type="NCBI Taxonomy" id="41427"/>
    <lineage>
        <taxon>Eukaryota</taxon>
        <taxon>Metazoa</taxon>
        <taxon>Ecdysozoa</taxon>
        <taxon>Arthropoda</taxon>
        <taxon>Hexapoda</taxon>
        <taxon>Insecta</taxon>
        <taxon>Pterygota</taxon>
        <taxon>Neoptera</taxon>
        <taxon>Endopterygota</taxon>
        <taxon>Diptera</taxon>
        <taxon>Nematocera</taxon>
        <taxon>Culicoidea</taxon>
        <taxon>Culicidae</taxon>
        <taxon>Anophelinae</taxon>
        <taxon>Anopheles</taxon>
    </lineage>
</organism>
<keyword evidence="3" id="KW-1185">Reference proteome</keyword>
<feature type="region of interest" description="Disordered" evidence="1">
    <location>
        <begin position="1"/>
        <end position="56"/>
    </location>
</feature>
<feature type="compositionally biased region" description="Basic residues" evidence="1">
    <location>
        <begin position="12"/>
        <end position="22"/>
    </location>
</feature>
<evidence type="ECO:0000256" key="1">
    <source>
        <dbReference type="SAM" id="MobiDB-lite"/>
    </source>
</evidence>
<dbReference type="EnsemblMetazoa" id="ENSAATROPT017646">
    <property type="protein sequence ID" value="ENSAATROPP015599"/>
    <property type="gene ID" value="ENSAATROPG014412"/>
</dbReference>
<evidence type="ECO:0000313" key="2">
    <source>
        <dbReference type="EnsemblMetazoa" id="ENSAATROPP015599"/>
    </source>
</evidence>
<evidence type="ECO:0000313" key="3">
    <source>
        <dbReference type="Proteomes" id="UP000075880"/>
    </source>
</evidence>
<protein>
    <submittedName>
        <fullName evidence="2">Uncharacterized protein</fullName>
    </submittedName>
</protein>
<feature type="compositionally biased region" description="Polar residues" evidence="1">
    <location>
        <begin position="1"/>
        <end position="10"/>
    </location>
</feature>
<name>A0AAG5DXL8_ANOAO</name>
<dbReference type="AlphaFoldDB" id="A0AAG5DXL8"/>
<proteinExistence type="predicted"/>